<evidence type="ECO:0000313" key="2">
    <source>
        <dbReference type="Proteomes" id="UP001057336"/>
    </source>
</evidence>
<reference evidence="1" key="1">
    <citation type="submission" date="2021-04" db="EMBL/GenBank/DDBJ databases">
        <title>Characterizing Neisseria spp. as novel respiratory pathobionts in bronchiectasis.</title>
        <authorList>
            <person name="Li L."/>
            <person name="Mac Aogain M."/>
            <person name="Xu T."/>
            <person name="Jaggi T.K."/>
            <person name="Chan L.Y."/>
            <person name="Keir H.R."/>
            <person name="Dicker A.J."/>
            <person name="Qu J."/>
            <person name="Liu Y."/>
            <person name="Chen H.S."/>
            <person name="Koh M.S."/>
            <person name="Ong T.H."/>
            <person name="Lim A.Y.H."/>
            <person name="Abisheganaden J."/>
            <person name="Low T.B."/>
            <person name="Oliver B.G."/>
            <person name="Tan N.S."/>
            <person name="Fang M."/>
            <person name="Chalmers J.D."/>
            <person name="Chotirmall S.H."/>
        </authorList>
    </citation>
    <scope>NUCLEOTIDE SEQUENCE</scope>
    <source>
        <strain evidence="1">CG0073</strain>
    </source>
</reference>
<sequence length="68" mass="7729">MTTQVQETYLLRIDVNANTTTNYLTYYSCIIRNESGEKLVRTGGHREPQQAVKTALKELVQTIHLGSM</sequence>
<dbReference type="Proteomes" id="UP001057336">
    <property type="component" value="Chromosome"/>
</dbReference>
<proteinExistence type="predicted"/>
<accession>A0A9X9I5G8</accession>
<gene>
    <name evidence="1" type="ORF">KCG53_10790</name>
</gene>
<organism evidence="1 2">
    <name type="scientific">Neisseria subflava</name>
    <dbReference type="NCBI Taxonomy" id="28449"/>
    <lineage>
        <taxon>Bacteria</taxon>
        <taxon>Pseudomonadati</taxon>
        <taxon>Pseudomonadota</taxon>
        <taxon>Betaproteobacteria</taxon>
        <taxon>Neisseriales</taxon>
        <taxon>Neisseriaceae</taxon>
        <taxon>Neisseria</taxon>
    </lineage>
</organism>
<protein>
    <submittedName>
        <fullName evidence="1">Uncharacterized protein</fullName>
    </submittedName>
</protein>
<name>A0A9X9I5G8_NEISU</name>
<evidence type="ECO:0000313" key="1">
    <source>
        <dbReference type="EMBL" id="UTG75550.1"/>
    </source>
</evidence>
<dbReference type="AlphaFoldDB" id="A0A9X9I5G8"/>
<dbReference type="EMBL" id="CP073118">
    <property type="protein sequence ID" value="UTG75550.1"/>
    <property type="molecule type" value="Genomic_DNA"/>
</dbReference>